<evidence type="ECO:0000313" key="1">
    <source>
        <dbReference type="EMBL" id="AGX87370.1"/>
    </source>
</evidence>
<dbReference type="STRING" id="946483.Cenrod_1278"/>
<dbReference type="KEGG" id="cbx:Cenrod_1278"/>
<sequence length="305" mass="35332">MNQYGKQALTTDQQVHLLIRRGMRIANRTQAQQHLTHINYYRLRAYWLPFEQAASNGDDHAFAAGADFATVLAIYDFDRELRLLLIDAIERVEISLRTRLANVLSLRYGPFAHEDVSHFAKANLWQQSHDELAKEYARSRETFAEHYRSQYPQLPSPPLWVACELMTLGHLSRWLQNLRIPKDRQTIADAYGLDEKVLVSFAHHLTIVRNHCAHHGRVWNRKLSLKMQIPGKKPANLSEQFHPAQDRRIYNTLTMLAYLMSVISPASTWRQRLKALIQTTPQIAVADMGFPAGWEQMAIWQENTP</sequence>
<gene>
    <name evidence="1" type="ORF">Cenrod_1278</name>
</gene>
<dbReference type="eggNOG" id="COG4823">
    <property type="taxonomic scope" value="Bacteria"/>
</dbReference>
<dbReference type="RefSeq" id="WP_022772475.1">
    <property type="nucleotide sequence ID" value="NC_022576.1"/>
</dbReference>
<evidence type="ECO:0000313" key="2">
    <source>
        <dbReference type="Proteomes" id="UP000017184"/>
    </source>
</evidence>
<name>U5N7V0_9BURK</name>
<dbReference type="OrthoDB" id="5363652at2"/>
<proteinExistence type="predicted"/>
<dbReference type="InterPro" id="IPR017034">
    <property type="entry name" value="Abi_system_AbiD/AbiF"/>
</dbReference>
<reference evidence="1 2" key="1">
    <citation type="journal article" date="2013" name="Genome Biol.">
        <title>Genomic analysis reveals key aspects of prokaryotic symbiosis in the phototrophic consortium "Chlorochromatium aggregatum".</title>
        <authorList>
            <person name="Liu Z."/>
            <person name="Muller J."/>
            <person name="Li T."/>
            <person name="Alvey R.M."/>
            <person name="Vogl K."/>
            <person name="Frigaard N.U."/>
            <person name="Rockwell N.C."/>
            <person name="Boyd E.S."/>
            <person name="Tomsho L.P."/>
            <person name="Schuster S.C."/>
            <person name="Henke P."/>
            <person name="Rohde M."/>
            <person name="Overmann J."/>
            <person name="Bryant D.A."/>
        </authorList>
    </citation>
    <scope>NUCLEOTIDE SEQUENCE [LARGE SCALE GENOMIC DNA]</scope>
    <source>
        <strain evidence="1">CR</strain>
    </source>
</reference>
<dbReference type="Pfam" id="PF07751">
    <property type="entry name" value="Abi_2"/>
    <property type="match status" value="1"/>
</dbReference>
<dbReference type="PATRIC" id="fig|946483.4.peg.1285"/>
<dbReference type="EMBL" id="CP004885">
    <property type="protein sequence ID" value="AGX87370.1"/>
    <property type="molecule type" value="Genomic_DNA"/>
</dbReference>
<dbReference type="AlphaFoldDB" id="U5N7V0"/>
<dbReference type="HOGENOM" id="CLU_044962_2_1_4"/>
<accession>U5N7V0</accession>
<protein>
    <submittedName>
        <fullName evidence="1">Bacteriophage resistance-like protein</fullName>
    </submittedName>
</protein>
<dbReference type="Proteomes" id="UP000017184">
    <property type="component" value="Chromosome"/>
</dbReference>
<dbReference type="PIRSF" id="PIRSF034934">
    <property type="entry name" value="AbiF_AbiD"/>
    <property type="match status" value="1"/>
</dbReference>
<organism evidence="1 2">
    <name type="scientific">Candidatus Symbiobacter mobilis CR</name>
    <dbReference type="NCBI Taxonomy" id="946483"/>
    <lineage>
        <taxon>Bacteria</taxon>
        <taxon>Pseudomonadati</taxon>
        <taxon>Pseudomonadota</taxon>
        <taxon>Betaproteobacteria</taxon>
        <taxon>Burkholderiales</taxon>
        <taxon>Comamonadaceae</taxon>
    </lineage>
</organism>
<dbReference type="InterPro" id="IPR011664">
    <property type="entry name" value="Abi_system_AbiD/AbiF-like"/>
</dbReference>
<keyword evidence="2" id="KW-1185">Reference proteome</keyword>